<evidence type="ECO:0000313" key="2">
    <source>
        <dbReference type="Proteomes" id="UP000245638"/>
    </source>
</evidence>
<dbReference type="AlphaFoldDB" id="A0A2T9X9C8"/>
<reference evidence="1 2" key="1">
    <citation type="journal article" date="2015" name="Appl. Environ. Microbiol.">
        <title>Nanoarchaeota, Their Sulfolobales Host, and Nanoarchaeota Virus Distribution across Yellowstone National Park Hot Springs.</title>
        <authorList>
            <person name="Munson-McGee J.H."/>
            <person name="Field E.K."/>
            <person name="Bateson M."/>
            <person name="Rooney C."/>
            <person name="Stepanauskas R."/>
            <person name="Young M.J."/>
        </authorList>
    </citation>
    <scope>NUCLEOTIDE SEQUENCE [LARGE SCALE GENOMIC DNA]</scope>
    <source>
        <strain evidence="1">SCGC AC-742_N10</strain>
    </source>
</reference>
<dbReference type="Pfam" id="PF16239">
    <property type="entry name" value="DUF4898"/>
    <property type="match status" value="1"/>
</dbReference>
<protein>
    <recommendedName>
        <fullName evidence="3">DUF4898 domain-containing protein</fullName>
    </recommendedName>
</protein>
<accession>A0A2T9X9C8</accession>
<dbReference type="InterPro" id="IPR032603">
    <property type="entry name" value="DUF4898"/>
</dbReference>
<name>A0A2T9X9C8_9CREN</name>
<evidence type="ECO:0000313" key="1">
    <source>
        <dbReference type="EMBL" id="PVU76707.1"/>
    </source>
</evidence>
<dbReference type="EMBL" id="QEFD01000074">
    <property type="protein sequence ID" value="PVU76707.1"/>
    <property type="molecule type" value="Genomic_DNA"/>
</dbReference>
<comment type="caution">
    <text evidence="1">The sequence shown here is derived from an EMBL/GenBank/DDBJ whole genome shotgun (WGS) entry which is preliminary data.</text>
</comment>
<proteinExistence type="predicted"/>
<organism evidence="1 2">
    <name type="scientific">Acidianus hospitalis</name>
    <dbReference type="NCBI Taxonomy" id="563177"/>
    <lineage>
        <taxon>Archaea</taxon>
        <taxon>Thermoproteota</taxon>
        <taxon>Thermoprotei</taxon>
        <taxon>Sulfolobales</taxon>
        <taxon>Sulfolobaceae</taxon>
        <taxon>Acidianus</taxon>
    </lineage>
</organism>
<gene>
    <name evidence="1" type="ORF">DDW13_02325</name>
</gene>
<sequence length="82" mass="9762">MKLDLSECKRINEVPFSLVENYDNFFNFFLPRKIYEVIVIIPENKMSESEVIRHAVRKIRSIDNIKILLSDKINNKFILCSK</sequence>
<dbReference type="Proteomes" id="UP000245638">
    <property type="component" value="Unassembled WGS sequence"/>
</dbReference>
<evidence type="ECO:0008006" key="3">
    <source>
        <dbReference type="Google" id="ProtNLM"/>
    </source>
</evidence>